<dbReference type="EMBL" id="JBHSQV010000035">
    <property type="protein sequence ID" value="MFC5986016.1"/>
    <property type="molecule type" value="Genomic_DNA"/>
</dbReference>
<dbReference type="Proteomes" id="UP001596250">
    <property type="component" value="Unassembled WGS sequence"/>
</dbReference>
<feature type="transmembrane region" description="Helical" evidence="1">
    <location>
        <begin position="437"/>
        <end position="456"/>
    </location>
</feature>
<feature type="transmembrane region" description="Helical" evidence="1">
    <location>
        <begin position="20"/>
        <end position="41"/>
    </location>
</feature>
<feature type="transmembrane region" description="Helical" evidence="1">
    <location>
        <begin position="299"/>
        <end position="316"/>
    </location>
</feature>
<feature type="transmembrane region" description="Helical" evidence="1">
    <location>
        <begin position="463"/>
        <end position="483"/>
    </location>
</feature>
<name>A0ABW1ILR9_9BACL</name>
<dbReference type="RefSeq" id="WP_379893334.1">
    <property type="nucleotide sequence ID" value="NZ_CBCSCT010000004.1"/>
</dbReference>
<evidence type="ECO:0000256" key="1">
    <source>
        <dbReference type="SAM" id="Phobius"/>
    </source>
</evidence>
<protein>
    <submittedName>
        <fullName evidence="2">ABC transporter permease</fullName>
    </submittedName>
</protein>
<accession>A0ABW1ILR9</accession>
<feature type="transmembrane region" description="Helical" evidence="1">
    <location>
        <begin position="166"/>
        <end position="186"/>
    </location>
</feature>
<gene>
    <name evidence="2" type="ORF">ACFPXP_06175</name>
</gene>
<evidence type="ECO:0000313" key="2">
    <source>
        <dbReference type="EMBL" id="MFC5986016.1"/>
    </source>
</evidence>
<proteinExistence type="predicted"/>
<feature type="transmembrane region" description="Helical" evidence="1">
    <location>
        <begin position="86"/>
        <end position="103"/>
    </location>
</feature>
<organism evidence="2 3">
    <name type="scientific">Marinicrinis lubricantis</name>
    <dbReference type="NCBI Taxonomy" id="2086470"/>
    <lineage>
        <taxon>Bacteria</taxon>
        <taxon>Bacillati</taxon>
        <taxon>Bacillota</taxon>
        <taxon>Bacilli</taxon>
        <taxon>Bacillales</taxon>
        <taxon>Paenibacillaceae</taxon>
    </lineage>
</organism>
<keyword evidence="3" id="KW-1185">Reference proteome</keyword>
<feature type="transmembrane region" description="Helical" evidence="1">
    <location>
        <begin position="503"/>
        <end position="526"/>
    </location>
</feature>
<reference evidence="3" key="1">
    <citation type="journal article" date="2019" name="Int. J. Syst. Evol. Microbiol.">
        <title>The Global Catalogue of Microorganisms (GCM) 10K type strain sequencing project: providing services to taxonomists for standard genome sequencing and annotation.</title>
        <authorList>
            <consortium name="The Broad Institute Genomics Platform"/>
            <consortium name="The Broad Institute Genome Sequencing Center for Infectious Disease"/>
            <person name="Wu L."/>
            <person name="Ma J."/>
        </authorList>
    </citation>
    <scope>NUCLEOTIDE SEQUENCE [LARGE SCALE GENOMIC DNA]</scope>
    <source>
        <strain evidence="3">CCM 8749</strain>
    </source>
</reference>
<feature type="transmembrane region" description="Helical" evidence="1">
    <location>
        <begin position="240"/>
        <end position="260"/>
    </location>
</feature>
<feature type="transmembrane region" description="Helical" evidence="1">
    <location>
        <begin position="198"/>
        <end position="220"/>
    </location>
</feature>
<evidence type="ECO:0000313" key="3">
    <source>
        <dbReference type="Proteomes" id="UP001596250"/>
    </source>
</evidence>
<sequence length="533" mass="58333">MNELFQKVWILYRFIWRRDWLRIFVWIAAITFFTVLIAISLNDLYPTDADKAAIAATMENPAMTAMIGKSEGLDHYTTGAMVSHQMLLFTAIAVAIMNILIIIRHTRNDEEEGRLELLRSLPTGRLSQPGAAIFVALTVNVLLSMIVGLALFALNIESIDFSGSMLYGTALGASGLLFATAAAFFAQLTENSRGASGYSFAVLIAAYLIRAAGDVGSEWLSWLSPLGWVMATNAYVHNDWIPVFLMIFTAAALTALAFYMNSIRDIGAGLLPSKPGKEHASKSLLSPFGLAFRLGRTGFIAWAVGMLVLGMSYGSVLGDVESFANEIEMLIDALPQTDGVTLREQFIAMILSIMSMICTIPALMSLLKLKGEEKRNRTEHLLSRVVSRAKLLGGYSAMAWLSSICMLFLAAFGLWIAGEAAVDGGISFITVMKGAFVYLPAMWLMIAISVWLFGMFPKYTGFVWLYLGYSFFTVYMGGMLQLPEWIGKLSPFGNVPMIPVEELSASGFILLLVLVALFMAAGVSGYNRRDVHG</sequence>
<keyword evidence="1" id="KW-0812">Transmembrane</keyword>
<keyword evidence="1" id="KW-0472">Membrane</keyword>
<feature type="transmembrane region" description="Helical" evidence="1">
    <location>
        <begin position="131"/>
        <end position="154"/>
    </location>
</feature>
<feature type="transmembrane region" description="Helical" evidence="1">
    <location>
        <begin position="346"/>
        <end position="367"/>
    </location>
</feature>
<feature type="transmembrane region" description="Helical" evidence="1">
    <location>
        <begin position="397"/>
        <end position="417"/>
    </location>
</feature>
<comment type="caution">
    <text evidence="2">The sequence shown here is derived from an EMBL/GenBank/DDBJ whole genome shotgun (WGS) entry which is preliminary data.</text>
</comment>
<keyword evidence="1" id="KW-1133">Transmembrane helix</keyword>